<dbReference type="Proteomes" id="UP000651271">
    <property type="component" value="Unassembled WGS sequence"/>
</dbReference>
<sequence length="54" mass="5835">MKNKKKYVKPTGRLLMLVMENCLCNSSVPGGDVDDDILIGDWEDGEGGYGSGDL</sequence>
<organism evidence="1 2">
    <name type="scientific">Sphingobacterium litopenaei</name>
    <dbReference type="NCBI Taxonomy" id="2763500"/>
    <lineage>
        <taxon>Bacteria</taxon>
        <taxon>Pseudomonadati</taxon>
        <taxon>Bacteroidota</taxon>
        <taxon>Sphingobacteriia</taxon>
        <taxon>Sphingobacteriales</taxon>
        <taxon>Sphingobacteriaceae</taxon>
        <taxon>Sphingobacterium</taxon>
    </lineage>
</organism>
<evidence type="ECO:0000313" key="1">
    <source>
        <dbReference type="EMBL" id="MBD1431113.1"/>
    </source>
</evidence>
<name>A0ABR7YIU0_9SPHI</name>
<gene>
    <name evidence="1" type="ORF">H8B04_16420</name>
</gene>
<keyword evidence="2" id="KW-1185">Reference proteome</keyword>
<accession>A0ABR7YIU0</accession>
<proteinExistence type="predicted"/>
<dbReference type="RefSeq" id="WP_190303035.1">
    <property type="nucleotide sequence ID" value="NZ_JACOIJ010000059.1"/>
</dbReference>
<comment type="caution">
    <text evidence="1">The sequence shown here is derived from an EMBL/GenBank/DDBJ whole genome shotgun (WGS) entry which is preliminary data.</text>
</comment>
<protein>
    <submittedName>
        <fullName evidence="1">Uncharacterized protein</fullName>
    </submittedName>
</protein>
<reference evidence="1 2" key="1">
    <citation type="submission" date="2020-08" db="EMBL/GenBank/DDBJ databases">
        <title>Sphingobacterium sp. DN04309 isolated from aquaculture water.</title>
        <authorList>
            <person name="Zhang M."/>
        </authorList>
    </citation>
    <scope>NUCLEOTIDE SEQUENCE [LARGE SCALE GENOMIC DNA]</scope>
    <source>
        <strain evidence="1 2">DN04309</strain>
    </source>
</reference>
<dbReference type="EMBL" id="JACOIJ010000059">
    <property type="protein sequence ID" value="MBD1431113.1"/>
    <property type="molecule type" value="Genomic_DNA"/>
</dbReference>
<evidence type="ECO:0000313" key="2">
    <source>
        <dbReference type="Proteomes" id="UP000651271"/>
    </source>
</evidence>